<reference evidence="4" key="1">
    <citation type="submission" date="2022-11" db="UniProtKB">
        <authorList>
            <consortium name="WormBaseParasite"/>
        </authorList>
    </citation>
    <scope>IDENTIFICATION</scope>
</reference>
<feature type="region of interest" description="Disordered" evidence="2">
    <location>
        <begin position="1"/>
        <end position="48"/>
    </location>
</feature>
<feature type="coiled-coil region" evidence="1">
    <location>
        <begin position="51"/>
        <end position="138"/>
    </location>
</feature>
<evidence type="ECO:0000313" key="4">
    <source>
        <dbReference type="WBParaSite" id="ACRNAN_scaffold2305.g12008.t1"/>
    </source>
</evidence>
<evidence type="ECO:0000256" key="1">
    <source>
        <dbReference type="SAM" id="Coils"/>
    </source>
</evidence>
<organism evidence="3 4">
    <name type="scientific">Acrobeloides nanus</name>
    <dbReference type="NCBI Taxonomy" id="290746"/>
    <lineage>
        <taxon>Eukaryota</taxon>
        <taxon>Metazoa</taxon>
        <taxon>Ecdysozoa</taxon>
        <taxon>Nematoda</taxon>
        <taxon>Chromadorea</taxon>
        <taxon>Rhabditida</taxon>
        <taxon>Tylenchina</taxon>
        <taxon>Cephalobomorpha</taxon>
        <taxon>Cephaloboidea</taxon>
        <taxon>Cephalobidae</taxon>
        <taxon>Acrobeloides</taxon>
    </lineage>
</organism>
<sequence length="147" mass="17495">MRRRNFQRDNLGEMPYGNREKDNFGKRYNDEEAGRIRNDRDEGGRTHGSQLREIFDRIKDLEDEHSKLLHENVELKKRITHLEAEHSNLLHENVELKKRITHLELLANPEMKTIIEEQEKVDKKAKELAKRKKDLEKLFALQDANNG</sequence>
<proteinExistence type="predicted"/>
<dbReference type="Proteomes" id="UP000887540">
    <property type="component" value="Unplaced"/>
</dbReference>
<dbReference type="WBParaSite" id="ACRNAN_scaffold2305.g12008.t1">
    <property type="protein sequence ID" value="ACRNAN_scaffold2305.g12008.t1"/>
    <property type="gene ID" value="ACRNAN_scaffold2305.g12008"/>
</dbReference>
<accession>A0A914DBM7</accession>
<feature type="compositionally biased region" description="Basic and acidic residues" evidence="2">
    <location>
        <begin position="18"/>
        <end position="45"/>
    </location>
</feature>
<name>A0A914DBM7_9BILA</name>
<protein>
    <submittedName>
        <fullName evidence="4">Uncharacterized protein</fullName>
    </submittedName>
</protein>
<evidence type="ECO:0000313" key="3">
    <source>
        <dbReference type="Proteomes" id="UP000887540"/>
    </source>
</evidence>
<keyword evidence="3" id="KW-1185">Reference proteome</keyword>
<dbReference type="AlphaFoldDB" id="A0A914DBM7"/>
<feature type="compositionally biased region" description="Basic and acidic residues" evidence="2">
    <location>
        <begin position="1"/>
        <end position="11"/>
    </location>
</feature>
<keyword evidence="1" id="KW-0175">Coiled coil</keyword>
<evidence type="ECO:0000256" key="2">
    <source>
        <dbReference type="SAM" id="MobiDB-lite"/>
    </source>
</evidence>